<dbReference type="GO" id="GO:0005739">
    <property type="term" value="C:mitochondrion"/>
    <property type="evidence" value="ECO:0007669"/>
    <property type="project" value="UniProtKB-SubCell"/>
</dbReference>
<keyword evidence="7" id="KW-0809">Transit peptide</keyword>
<evidence type="ECO:0000256" key="4">
    <source>
        <dbReference type="ARBA" id="ARBA00022741"/>
    </source>
</evidence>
<evidence type="ECO:0000256" key="1">
    <source>
        <dbReference type="ARBA" id="ARBA00004173"/>
    </source>
</evidence>
<comment type="similarity">
    <text evidence="2">Belongs to the thymidylate kinase family.</text>
</comment>
<evidence type="ECO:0000256" key="6">
    <source>
        <dbReference type="ARBA" id="ARBA00022840"/>
    </source>
</evidence>
<accession>A0A7J5Y688</accession>
<dbReference type="SUPFAM" id="SSF52540">
    <property type="entry name" value="P-loop containing nucleoside triphosphate hydrolases"/>
    <property type="match status" value="1"/>
</dbReference>
<dbReference type="InterPro" id="IPR027417">
    <property type="entry name" value="P-loop_NTPase"/>
</dbReference>
<keyword evidence="6" id="KW-0067">ATP-binding</keyword>
<evidence type="ECO:0000256" key="5">
    <source>
        <dbReference type="ARBA" id="ARBA00022777"/>
    </source>
</evidence>
<dbReference type="EC" id="2.7.4.14" evidence="13"/>
<dbReference type="Proteomes" id="UP000518266">
    <property type="component" value="Unassembled WGS sequence"/>
</dbReference>
<dbReference type="OrthoDB" id="425602at2759"/>
<evidence type="ECO:0000256" key="12">
    <source>
        <dbReference type="ARBA" id="ARBA00051598"/>
    </source>
</evidence>
<evidence type="ECO:0000256" key="8">
    <source>
        <dbReference type="ARBA" id="ARBA00022975"/>
    </source>
</evidence>
<evidence type="ECO:0000256" key="15">
    <source>
        <dbReference type="ARBA" id="ARBA00076149"/>
    </source>
</evidence>
<proteinExistence type="inferred from homology"/>
<keyword evidence="9" id="KW-0175">Coiled coil</keyword>
<gene>
    <name evidence="17" type="ORF">F7725_008083</name>
</gene>
<evidence type="ECO:0000256" key="3">
    <source>
        <dbReference type="ARBA" id="ARBA00022679"/>
    </source>
</evidence>
<keyword evidence="18" id="KW-1185">Reference proteome</keyword>
<keyword evidence="5" id="KW-0418">Kinase</keyword>
<comment type="catalytic activity">
    <reaction evidence="11">
        <text>CMP + ATP = CDP + ADP</text>
        <dbReference type="Rhea" id="RHEA:11600"/>
        <dbReference type="ChEBI" id="CHEBI:30616"/>
        <dbReference type="ChEBI" id="CHEBI:58069"/>
        <dbReference type="ChEBI" id="CHEBI:60377"/>
        <dbReference type="ChEBI" id="CHEBI:456216"/>
        <dbReference type="EC" id="2.7.4.14"/>
    </reaction>
</comment>
<dbReference type="GO" id="GO:0004550">
    <property type="term" value="F:nucleoside diphosphate kinase activity"/>
    <property type="evidence" value="ECO:0007669"/>
    <property type="project" value="TreeGrafter"/>
</dbReference>
<organism evidence="17 18">
    <name type="scientific">Dissostichus mawsoni</name>
    <name type="common">Antarctic cod</name>
    <dbReference type="NCBI Taxonomy" id="36200"/>
    <lineage>
        <taxon>Eukaryota</taxon>
        <taxon>Metazoa</taxon>
        <taxon>Chordata</taxon>
        <taxon>Craniata</taxon>
        <taxon>Vertebrata</taxon>
        <taxon>Euteleostomi</taxon>
        <taxon>Actinopterygii</taxon>
        <taxon>Neopterygii</taxon>
        <taxon>Teleostei</taxon>
        <taxon>Neoteleostei</taxon>
        <taxon>Acanthomorphata</taxon>
        <taxon>Eupercaria</taxon>
        <taxon>Perciformes</taxon>
        <taxon>Notothenioidei</taxon>
        <taxon>Nototheniidae</taxon>
        <taxon>Dissostichus</taxon>
    </lineage>
</organism>
<dbReference type="GO" id="GO:0006235">
    <property type="term" value="P:dTTP biosynthetic process"/>
    <property type="evidence" value="ECO:0007669"/>
    <property type="project" value="TreeGrafter"/>
</dbReference>
<dbReference type="Gene3D" id="3.40.50.300">
    <property type="entry name" value="P-loop containing nucleotide triphosphate hydrolases"/>
    <property type="match status" value="1"/>
</dbReference>
<name>A0A7J5Y688_DISMA</name>
<evidence type="ECO:0000256" key="13">
    <source>
        <dbReference type="ARBA" id="ARBA00066590"/>
    </source>
</evidence>
<dbReference type="EMBL" id="JAAKFY010000015">
    <property type="protein sequence ID" value="KAF3844920.1"/>
    <property type="molecule type" value="Genomic_DNA"/>
</dbReference>
<evidence type="ECO:0000259" key="16">
    <source>
        <dbReference type="Pfam" id="PF02223"/>
    </source>
</evidence>
<evidence type="ECO:0000256" key="2">
    <source>
        <dbReference type="ARBA" id="ARBA00009776"/>
    </source>
</evidence>
<comment type="caution">
    <text evidence="17">The sequence shown here is derived from an EMBL/GenBank/DDBJ whole genome shotgun (WGS) entry which is preliminary data.</text>
</comment>
<keyword evidence="8" id="KW-0665">Pyrimidine biosynthesis</keyword>
<dbReference type="GO" id="GO:0006227">
    <property type="term" value="P:dUDP biosynthetic process"/>
    <property type="evidence" value="ECO:0007669"/>
    <property type="project" value="TreeGrafter"/>
</dbReference>
<keyword evidence="10" id="KW-0496">Mitochondrion</keyword>
<evidence type="ECO:0000313" key="17">
    <source>
        <dbReference type="EMBL" id="KAF3844920.1"/>
    </source>
</evidence>
<keyword evidence="3" id="KW-0808">Transferase</keyword>
<evidence type="ECO:0000313" key="18">
    <source>
        <dbReference type="Proteomes" id="UP000518266"/>
    </source>
</evidence>
<dbReference type="FunFam" id="3.40.50.300:FF:001133">
    <property type="entry name" value="UMP-CMP kinase 2, mitochondrial"/>
    <property type="match status" value="1"/>
</dbReference>
<dbReference type="PANTHER" id="PTHR10344:SF4">
    <property type="entry name" value="UMP-CMP KINASE 2, MITOCHONDRIAL"/>
    <property type="match status" value="1"/>
</dbReference>
<protein>
    <recommendedName>
        <fullName evidence="14">UMP-CMP kinase 2, mitochondrial</fullName>
        <ecNumber evidence="13">2.7.4.14</ecNumber>
    </recommendedName>
    <alternativeName>
        <fullName evidence="15">Nucleoside-diphosphate kinase</fullName>
    </alternativeName>
</protein>
<comment type="catalytic activity">
    <reaction evidence="12">
        <text>dCMP + ATP = dCDP + ADP</text>
        <dbReference type="Rhea" id="RHEA:25094"/>
        <dbReference type="ChEBI" id="CHEBI:30616"/>
        <dbReference type="ChEBI" id="CHEBI:57566"/>
        <dbReference type="ChEBI" id="CHEBI:58593"/>
        <dbReference type="ChEBI" id="CHEBI:456216"/>
        <dbReference type="EC" id="2.7.4.14"/>
    </reaction>
</comment>
<sequence>MARRTMSLLPHWSSRVFSVELNGTPFYFSTQEKHRGEEVPRVFRENDGRCYSLLVCSSDTIRRAKFYAELKDKLLTNLPPECHLSPMCSFLPNIKDSLLKGYFLKDTSECSSLTERLLRDLTQRDPVLVCSYLRGETGGVWTQHLWSDGDNHTMQMPKDYYVLPAEAPEHHPSTLNIINSDVFYSFEEAYQVLEKCGDIIPEARAVLELLPSREEARRKPDFPVIVIEGLDATGKTTLTESLRDALGASLLRSPPHCLSPMRARFDREPPLIRRAFYALGNYITAEQIGQEGMKTPVIVDRFWHSTAAYAIATAVSGPVCNLPAEGSEVYCWPSDLLQPSLVVCLTLDPEERRRRLRDRGQGKTEEEQELDHNQLFRLKVEKAYQRISGPACVTVDASPPADQVLQQVLLLIRGKCHLEGAAERRKALHEIIKDPAGMQQHSSRRPILIRHQWECMDSGQGKQPGASHTPGELHLLSLYTVASLC</sequence>
<dbReference type="GO" id="GO:0006233">
    <property type="term" value="P:dTDP biosynthetic process"/>
    <property type="evidence" value="ECO:0007669"/>
    <property type="project" value="TreeGrafter"/>
</dbReference>
<reference evidence="17 18" key="1">
    <citation type="submission" date="2020-03" db="EMBL/GenBank/DDBJ databases">
        <title>Dissostichus mawsoni Genome sequencing and assembly.</title>
        <authorList>
            <person name="Park H."/>
        </authorList>
    </citation>
    <scope>NUCLEOTIDE SEQUENCE [LARGE SCALE GENOMIC DNA]</scope>
    <source>
        <strain evidence="17">DM0001</strain>
        <tissue evidence="17">Muscle</tissue>
    </source>
</reference>
<evidence type="ECO:0000256" key="10">
    <source>
        <dbReference type="ARBA" id="ARBA00023128"/>
    </source>
</evidence>
<feature type="domain" description="Thymidylate kinase-like" evidence="16">
    <location>
        <begin position="227"/>
        <end position="407"/>
    </location>
</feature>
<dbReference type="AlphaFoldDB" id="A0A7J5Y688"/>
<dbReference type="GO" id="GO:0004798">
    <property type="term" value="F:dTMP kinase activity"/>
    <property type="evidence" value="ECO:0007669"/>
    <property type="project" value="TreeGrafter"/>
</dbReference>
<evidence type="ECO:0000256" key="7">
    <source>
        <dbReference type="ARBA" id="ARBA00022946"/>
    </source>
</evidence>
<evidence type="ECO:0000256" key="14">
    <source>
        <dbReference type="ARBA" id="ARBA00070686"/>
    </source>
</evidence>
<evidence type="ECO:0000256" key="9">
    <source>
        <dbReference type="ARBA" id="ARBA00023054"/>
    </source>
</evidence>
<dbReference type="Pfam" id="PF02223">
    <property type="entry name" value="Thymidylate_kin"/>
    <property type="match status" value="1"/>
</dbReference>
<keyword evidence="4" id="KW-0547">Nucleotide-binding</keyword>
<dbReference type="InterPro" id="IPR039430">
    <property type="entry name" value="Thymidylate_kin-like_dom"/>
</dbReference>
<dbReference type="GO" id="GO:0005524">
    <property type="term" value="F:ATP binding"/>
    <property type="evidence" value="ECO:0007669"/>
    <property type="project" value="UniProtKB-KW"/>
</dbReference>
<dbReference type="PANTHER" id="PTHR10344">
    <property type="entry name" value="THYMIDYLATE KINASE"/>
    <property type="match status" value="1"/>
</dbReference>
<comment type="subcellular location">
    <subcellularLocation>
        <location evidence="1">Mitochondrion</location>
    </subcellularLocation>
</comment>
<evidence type="ECO:0000256" key="11">
    <source>
        <dbReference type="ARBA" id="ARBA00051396"/>
    </source>
</evidence>